<dbReference type="AlphaFoldDB" id="A0AA36F6U6"/>
<name>A0AA36F6U6_OCTVU</name>
<organism evidence="2 3">
    <name type="scientific">Octopus vulgaris</name>
    <name type="common">Common octopus</name>
    <dbReference type="NCBI Taxonomy" id="6645"/>
    <lineage>
        <taxon>Eukaryota</taxon>
        <taxon>Metazoa</taxon>
        <taxon>Spiralia</taxon>
        <taxon>Lophotrochozoa</taxon>
        <taxon>Mollusca</taxon>
        <taxon>Cephalopoda</taxon>
        <taxon>Coleoidea</taxon>
        <taxon>Octopodiformes</taxon>
        <taxon>Octopoda</taxon>
        <taxon>Incirrata</taxon>
        <taxon>Octopodidae</taxon>
        <taxon>Octopus</taxon>
    </lineage>
</organism>
<sequence length="66" mass="7492">MFGKSFLDQMVQTKLGVSKGGSRNRVNQGDQRCKLEGIRSRVVADGHNGRHRTVSLPNRNRKRENN</sequence>
<reference evidence="2" key="1">
    <citation type="submission" date="2023-08" db="EMBL/GenBank/DDBJ databases">
        <authorList>
            <person name="Alioto T."/>
            <person name="Alioto T."/>
            <person name="Gomez Garrido J."/>
        </authorList>
    </citation>
    <scope>NUCLEOTIDE SEQUENCE</scope>
</reference>
<dbReference type="Proteomes" id="UP001162480">
    <property type="component" value="Chromosome 8"/>
</dbReference>
<evidence type="ECO:0000256" key="1">
    <source>
        <dbReference type="SAM" id="MobiDB-lite"/>
    </source>
</evidence>
<keyword evidence="3" id="KW-1185">Reference proteome</keyword>
<evidence type="ECO:0000313" key="3">
    <source>
        <dbReference type="Proteomes" id="UP001162480"/>
    </source>
</evidence>
<feature type="compositionally biased region" description="Basic residues" evidence="1">
    <location>
        <begin position="49"/>
        <end position="66"/>
    </location>
</feature>
<gene>
    <name evidence="2" type="ORF">OCTVUL_1B020506</name>
</gene>
<accession>A0AA36F6U6</accession>
<proteinExistence type="predicted"/>
<evidence type="ECO:0000313" key="2">
    <source>
        <dbReference type="EMBL" id="CAI9726622.1"/>
    </source>
</evidence>
<dbReference type="EMBL" id="OX597821">
    <property type="protein sequence ID" value="CAI9726622.1"/>
    <property type="molecule type" value="Genomic_DNA"/>
</dbReference>
<protein>
    <submittedName>
        <fullName evidence="2">Uncharacterized protein</fullName>
    </submittedName>
</protein>
<feature type="region of interest" description="Disordered" evidence="1">
    <location>
        <begin position="42"/>
        <end position="66"/>
    </location>
</feature>